<protein>
    <submittedName>
        <fullName evidence="1">Uncharacterized protein</fullName>
    </submittedName>
</protein>
<dbReference type="EMBL" id="CM043799">
    <property type="protein sequence ID" value="KAI4804463.1"/>
    <property type="molecule type" value="Genomic_DNA"/>
</dbReference>
<feature type="non-terminal residue" evidence="1">
    <location>
        <position position="1"/>
    </location>
</feature>
<keyword evidence="2" id="KW-1185">Reference proteome</keyword>
<accession>A0ACB9VWG8</accession>
<organism evidence="1 2">
    <name type="scientific">Chaenocephalus aceratus</name>
    <name type="common">Blackfin icefish</name>
    <name type="synonym">Chaenichthys aceratus</name>
    <dbReference type="NCBI Taxonomy" id="36190"/>
    <lineage>
        <taxon>Eukaryota</taxon>
        <taxon>Metazoa</taxon>
        <taxon>Chordata</taxon>
        <taxon>Craniata</taxon>
        <taxon>Vertebrata</taxon>
        <taxon>Euteleostomi</taxon>
        <taxon>Actinopterygii</taxon>
        <taxon>Neopterygii</taxon>
        <taxon>Teleostei</taxon>
        <taxon>Neoteleostei</taxon>
        <taxon>Acanthomorphata</taxon>
        <taxon>Eupercaria</taxon>
        <taxon>Perciformes</taxon>
        <taxon>Notothenioidei</taxon>
        <taxon>Channichthyidae</taxon>
        <taxon>Chaenocephalus</taxon>
    </lineage>
</organism>
<proteinExistence type="predicted"/>
<evidence type="ECO:0000313" key="2">
    <source>
        <dbReference type="Proteomes" id="UP001057452"/>
    </source>
</evidence>
<feature type="non-terminal residue" evidence="1">
    <location>
        <position position="85"/>
    </location>
</feature>
<comment type="caution">
    <text evidence="1">The sequence shown here is derived from an EMBL/GenBank/DDBJ whole genome shotgun (WGS) entry which is preliminary data.</text>
</comment>
<name>A0ACB9VWG8_CHAAC</name>
<reference evidence="1" key="1">
    <citation type="submission" date="2022-05" db="EMBL/GenBank/DDBJ databases">
        <title>Chromosome-level genome of Chaenocephalus aceratus.</title>
        <authorList>
            <person name="Park H."/>
        </authorList>
    </citation>
    <scope>NUCLEOTIDE SEQUENCE</scope>
    <source>
        <strain evidence="1">KU_202001</strain>
    </source>
</reference>
<evidence type="ECO:0000313" key="1">
    <source>
        <dbReference type="EMBL" id="KAI4804463.1"/>
    </source>
</evidence>
<dbReference type="Proteomes" id="UP001057452">
    <property type="component" value="Chromosome 15"/>
</dbReference>
<gene>
    <name evidence="1" type="ORF">KUCAC02_026092</name>
</gene>
<sequence length="85" mass="9101">QLHTENICHDTDSSLFISTVLSNSPTPTLPHSNIPLLPAGKPTSNACMQAIEMGGLSYLGPQTGWHALCVLITVASGNYNRKCHQ</sequence>